<reference evidence="3" key="1">
    <citation type="submission" date="2018-12" db="EMBL/GenBank/DDBJ databases">
        <title>Tengunoibacter tsumagoiensis gen. nov., sp. nov., Dictyobacter kobayashii sp. nov., D. alpinus sp. nov., and D. joshuensis sp. nov. and description of Dictyobacteraceae fam. nov. within the order Ktedonobacterales isolated from Tengu-no-mugimeshi.</title>
        <authorList>
            <person name="Wang C.M."/>
            <person name="Zheng Y."/>
            <person name="Sakai Y."/>
            <person name="Toyoda A."/>
            <person name="Minakuchi Y."/>
            <person name="Abe K."/>
            <person name="Yokota A."/>
            <person name="Yabe S."/>
        </authorList>
    </citation>
    <scope>NUCLEOTIDE SEQUENCE [LARGE SCALE GENOMIC DNA]</scope>
    <source>
        <strain evidence="3">Uno16</strain>
    </source>
</reference>
<evidence type="ECO:0000313" key="3">
    <source>
        <dbReference type="Proteomes" id="UP000287171"/>
    </source>
</evidence>
<dbReference type="InterPro" id="IPR034660">
    <property type="entry name" value="DinB/YfiT-like"/>
</dbReference>
<proteinExistence type="predicted"/>
<dbReference type="RefSeq" id="WP_126627808.1">
    <property type="nucleotide sequence ID" value="NZ_BIFT01000001.1"/>
</dbReference>
<keyword evidence="3" id="KW-1185">Reference proteome</keyword>
<gene>
    <name evidence="2" type="ORF">KDA_29490</name>
</gene>
<sequence>MSATETLENSHTKVIQALDDLPEAMWDMPGVSGDWSAKDVVAHLTSYELLLIDVLQAVQQGTQPSPYVLRWNASLETFNQEAVEARRYHTAQQVMNEYQDAQVRSTSELASLPPEMLERKGTMPWYRSGEASATELVERLGAHMNHHSEQIVQFREAHKDSE</sequence>
<dbReference type="Pfam" id="PF12867">
    <property type="entry name" value="DinB_2"/>
    <property type="match status" value="1"/>
</dbReference>
<comment type="caution">
    <text evidence="2">The sequence shown here is derived from an EMBL/GenBank/DDBJ whole genome shotgun (WGS) entry which is preliminary data.</text>
</comment>
<dbReference type="AlphaFoldDB" id="A0A402B7Y6"/>
<organism evidence="2 3">
    <name type="scientific">Dictyobacter alpinus</name>
    <dbReference type="NCBI Taxonomy" id="2014873"/>
    <lineage>
        <taxon>Bacteria</taxon>
        <taxon>Bacillati</taxon>
        <taxon>Chloroflexota</taxon>
        <taxon>Ktedonobacteria</taxon>
        <taxon>Ktedonobacterales</taxon>
        <taxon>Dictyobacteraceae</taxon>
        <taxon>Dictyobacter</taxon>
    </lineage>
</organism>
<dbReference type="OrthoDB" id="156467at2"/>
<dbReference type="EMBL" id="BIFT01000001">
    <property type="protein sequence ID" value="GCE27465.1"/>
    <property type="molecule type" value="Genomic_DNA"/>
</dbReference>
<name>A0A402B7Y6_9CHLR</name>
<evidence type="ECO:0000259" key="1">
    <source>
        <dbReference type="Pfam" id="PF12867"/>
    </source>
</evidence>
<protein>
    <recommendedName>
        <fullName evidence="1">DinB-like domain-containing protein</fullName>
    </recommendedName>
</protein>
<evidence type="ECO:0000313" key="2">
    <source>
        <dbReference type="EMBL" id="GCE27465.1"/>
    </source>
</evidence>
<dbReference type="InterPro" id="IPR024775">
    <property type="entry name" value="DinB-like"/>
</dbReference>
<dbReference type="SUPFAM" id="SSF109854">
    <property type="entry name" value="DinB/YfiT-like putative metalloenzymes"/>
    <property type="match status" value="1"/>
</dbReference>
<accession>A0A402B7Y6</accession>
<dbReference type="Gene3D" id="1.20.120.450">
    <property type="entry name" value="dinb family like domain"/>
    <property type="match status" value="1"/>
</dbReference>
<dbReference type="Proteomes" id="UP000287171">
    <property type="component" value="Unassembled WGS sequence"/>
</dbReference>
<feature type="domain" description="DinB-like" evidence="1">
    <location>
        <begin position="7"/>
        <end position="151"/>
    </location>
</feature>